<dbReference type="PANTHER" id="PTHR24180">
    <property type="entry name" value="CYCLIN-DEPENDENT KINASE INHIBITOR 2C-RELATED"/>
    <property type="match status" value="1"/>
</dbReference>
<evidence type="ECO:0000313" key="6">
    <source>
        <dbReference type="Proteomes" id="UP000835052"/>
    </source>
</evidence>
<evidence type="ECO:0000256" key="1">
    <source>
        <dbReference type="ARBA" id="ARBA00022737"/>
    </source>
</evidence>
<dbReference type="EMBL" id="CAJGYM010000067">
    <property type="protein sequence ID" value="CAD6196138.1"/>
    <property type="molecule type" value="Genomic_DNA"/>
</dbReference>
<accession>A0A8S1HKB6</accession>
<dbReference type="Proteomes" id="UP000835052">
    <property type="component" value="Unassembled WGS sequence"/>
</dbReference>
<keyword evidence="4" id="KW-0175">Coiled coil</keyword>
<dbReference type="PROSITE" id="PS50088">
    <property type="entry name" value="ANK_REPEAT"/>
    <property type="match status" value="4"/>
</dbReference>
<dbReference type="InterPro" id="IPR002110">
    <property type="entry name" value="Ankyrin_rpt"/>
</dbReference>
<dbReference type="PRINTS" id="PR01415">
    <property type="entry name" value="ANKYRIN"/>
</dbReference>
<dbReference type="InterPro" id="IPR036770">
    <property type="entry name" value="Ankyrin_rpt-contain_sf"/>
</dbReference>
<dbReference type="PROSITE" id="PS50297">
    <property type="entry name" value="ANK_REP_REGION"/>
    <property type="match status" value="4"/>
</dbReference>
<feature type="repeat" description="ANK" evidence="3">
    <location>
        <begin position="216"/>
        <end position="248"/>
    </location>
</feature>
<feature type="repeat" description="ANK" evidence="3">
    <location>
        <begin position="147"/>
        <end position="179"/>
    </location>
</feature>
<dbReference type="InterPro" id="IPR051637">
    <property type="entry name" value="Ank_repeat_dom-contain_49"/>
</dbReference>
<evidence type="ECO:0000313" key="5">
    <source>
        <dbReference type="EMBL" id="CAD6196138.1"/>
    </source>
</evidence>
<comment type="caution">
    <text evidence="5">The sequence shown here is derived from an EMBL/GenBank/DDBJ whole genome shotgun (WGS) entry which is preliminary data.</text>
</comment>
<sequence length="318" mass="35608">MDHIFSEDEWRDFLEEKSKLRELLDEINSKKVEMEIQQQELDKRTEGVETQMQKLKETIETVKNLSSEAVRAENSSKMILEEVKRERAEVLKLTEMLGKLQLNQKPNEKGDLLAEENLRSAASDGDFDQVRELIREGVNVNSRDPCSDKTALMCSVQNGHLIIVHWLLENGADVSAATELGTTALHYASQCHGAEAGEIVSALVDHGADLNVSDRNGNTPLHNAVSAEFAIAFQSLIDCGADINSCPPRNRDQETPLHLAVLYNNLSAIKLLLERGADIHLKDYHGNTALSIAQRFGNEEVQKIFVKSQLARKKDLRQ</sequence>
<feature type="repeat" description="ANK" evidence="3">
    <location>
        <begin position="180"/>
        <end position="215"/>
    </location>
</feature>
<dbReference type="SUPFAM" id="SSF48403">
    <property type="entry name" value="Ankyrin repeat"/>
    <property type="match status" value="1"/>
</dbReference>
<feature type="coiled-coil region" evidence="4">
    <location>
        <begin position="17"/>
        <end position="75"/>
    </location>
</feature>
<dbReference type="PANTHER" id="PTHR24180:SF45">
    <property type="entry name" value="POLY [ADP-RIBOSE] POLYMERASE TANKYRASE"/>
    <property type="match status" value="1"/>
</dbReference>
<dbReference type="SMART" id="SM00248">
    <property type="entry name" value="ANK"/>
    <property type="match status" value="6"/>
</dbReference>
<reference evidence="5" key="1">
    <citation type="submission" date="2020-10" db="EMBL/GenBank/DDBJ databases">
        <authorList>
            <person name="Kikuchi T."/>
        </authorList>
    </citation>
    <scope>NUCLEOTIDE SEQUENCE</scope>
    <source>
        <strain evidence="5">NKZ352</strain>
    </source>
</reference>
<keyword evidence="2 3" id="KW-0040">ANK repeat</keyword>
<dbReference type="Pfam" id="PF12796">
    <property type="entry name" value="Ank_2"/>
    <property type="match status" value="2"/>
</dbReference>
<feature type="repeat" description="ANK" evidence="3">
    <location>
        <begin position="252"/>
        <end position="284"/>
    </location>
</feature>
<evidence type="ECO:0000256" key="2">
    <source>
        <dbReference type="ARBA" id="ARBA00023043"/>
    </source>
</evidence>
<evidence type="ECO:0000256" key="4">
    <source>
        <dbReference type="SAM" id="Coils"/>
    </source>
</evidence>
<evidence type="ECO:0000256" key="3">
    <source>
        <dbReference type="PROSITE-ProRule" id="PRU00023"/>
    </source>
</evidence>
<keyword evidence="1" id="KW-0677">Repeat</keyword>
<name>A0A8S1HKB6_9PELO</name>
<dbReference type="Gene3D" id="1.25.40.20">
    <property type="entry name" value="Ankyrin repeat-containing domain"/>
    <property type="match status" value="2"/>
</dbReference>
<protein>
    <submittedName>
        <fullName evidence="5">Uncharacterized protein</fullName>
    </submittedName>
</protein>
<proteinExistence type="predicted"/>
<dbReference type="OrthoDB" id="20872at2759"/>
<dbReference type="AlphaFoldDB" id="A0A8S1HKB6"/>
<organism evidence="5 6">
    <name type="scientific">Caenorhabditis auriculariae</name>
    <dbReference type="NCBI Taxonomy" id="2777116"/>
    <lineage>
        <taxon>Eukaryota</taxon>
        <taxon>Metazoa</taxon>
        <taxon>Ecdysozoa</taxon>
        <taxon>Nematoda</taxon>
        <taxon>Chromadorea</taxon>
        <taxon>Rhabditida</taxon>
        <taxon>Rhabditina</taxon>
        <taxon>Rhabditomorpha</taxon>
        <taxon>Rhabditoidea</taxon>
        <taxon>Rhabditidae</taxon>
        <taxon>Peloderinae</taxon>
        <taxon>Caenorhabditis</taxon>
    </lineage>
</organism>
<keyword evidence="6" id="KW-1185">Reference proteome</keyword>
<gene>
    <name evidence="5" type="ORF">CAUJ_LOCUS12053</name>
</gene>